<gene>
    <name evidence="2" type="ORF">E3N88_40345</name>
</gene>
<name>A0A5N6LPN9_9ASTR</name>
<sequence length="348" mass="39856">MYNRGATKWQKRFTKLRSFRLPLLITFMALMFVVVILGIDKKKPTSQLGLMTQNDSNLDDESVIRFDPTVEILNGTEIIWQIPNSPRSVLFLAHGCNGKAANFWDKSTNCDHCVGLPEERAIVLEAIARKFAVIAVSSKGKCWSLMKETLVVERIIKWWVKKQNLESLPLVALGASSGGYFVSMLASKMKFSSIVVMIAEGVFDQIDVTEHYPSTLFVHMPKDKRRKKMIDANLEIMRRKGVDVAEVQCLELPLTPRFLADRVLGLDLKNSVQLFNLFKEKGFIDKNGYLINDGRVIPWKEAMSERKISLPNKLFVNYIQEELNLAFAYHEMTSLQSLQIFNWYESHL</sequence>
<evidence type="ECO:0000313" key="2">
    <source>
        <dbReference type="EMBL" id="KAD2393368.1"/>
    </source>
</evidence>
<keyword evidence="1" id="KW-0812">Transmembrane</keyword>
<dbReference type="EMBL" id="SZYD01000019">
    <property type="protein sequence ID" value="KAD2393368.1"/>
    <property type="molecule type" value="Genomic_DNA"/>
</dbReference>
<evidence type="ECO:0008006" key="4">
    <source>
        <dbReference type="Google" id="ProtNLM"/>
    </source>
</evidence>
<evidence type="ECO:0000313" key="3">
    <source>
        <dbReference type="Proteomes" id="UP000326396"/>
    </source>
</evidence>
<proteinExistence type="predicted"/>
<dbReference type="PANTHER" id="PTHR35128:SF1">
    <property type="entry name" value="SECRETION-REGULATING GUANINE NUCLEOTIDE EXCHANGE FACTOR"/>
    <property type="match status" value="1"/>
</dbReference>
<dbReference type="OrthoDB" id="10022521at2759"/>
<comment type="caution">
    <text evidence="2">The sequence shown here is derived from an EMBL/GenBank/DDBJ whole genome shotgun (WGS) entry which is preliminary data.</text>
</comment>
<dbReference type="SUPFAM" id="SSF53474">
    <property type="entry name" value="alpha/beta-Hydrolases"/>
    <property type="match status" value="1"/>
</dbReference>
<dbReference type="Proteomes" id="UP000326396">
    <property type="component" value="Linkage Group LG9"/>
</dbReference>
<dbReference type="PANTHER" id="PTHR35128">
    <property type="entry name" value="SECRETION-REGULATING GUANINE NUCLEOTIDE EXCHANGE FACTOR"/>
    <property type="match status" value="1"/>
</dbReference>
<feature type="transmembrane region" description="Helical" evidence="1">
    <location>
        <begin position="21"/>
        <end position="39"/>
    </location>
</feature>
<reference evidence="2 3" key="1">
    <citation type="submission" date="2019-05" db="EMBL/GenBank/DDBJ databases">
        <title>Mikania micrantha, genome provides insights into the molecular mechanism of rapid growth.</title>
        <authorList>
            <person name="Liu B."/>
        </authorList>
    </citation>
    <scope>NUCLEOTIDE SEQUENCE [LARGE SCALE GENOMIC DNA]</scope>
    <source>
        <strain evidence="2">NLD-2019</strain>
        <tissue evidence="2">Leaf</tissue>
    </source>
</reference>
<evidence type="ECO:0000256" key="1">
    <source>
        <dbReference type="SAM" id="Phobius"/>
    </source>
</evidence>
<keyword evidence="1" id="KW-0472">Membrane</keyword>
<accession>A0A5N6LPN9</accession>
<protein>
    <recommendedName>
        <fullName evidence="4">Peptidase S9 prolyl oligopeptidase catalytic domain-containing protein</fullName>
    </recommendedName>
</protein>
<keyword evidence="1" id="KW-1133">Transmembrane helix</keyword>
<dbReference type="AlphaFoldDB" id="A0A5N6LPN9"/>
<keyword evidence="3" id="KW-1185">Reference proteome</keyword>
<dbReference type="InterPro" id="IPR029058">
    <property type="entry name" value="AB_hydrolase_fold"/>
</dbReference>
<dbReference type="Gene3D" id="3.40.50.1820">
    <property type="entry name" value="alpha/beta hydrolase"/>
    <property type="match status" value="1"/>
</dbReference>
<organism evidence="2 3">
    <name type="scientific">Mikania micrantha</name>
    <name type="common">bitter vine</name>
    <dbReference type="NCBI Taxonomy" id="192012"/>
    <lineage>
        <taxon>Eukaryota</taxon>
        <taxon>Viridiplantae</taxon>
        <taxon>Streptophyta</taxon>
        <taxon>Embryophyta</taxon>
        <taxon>Tracheophyta</taxon>
        <taxon>Spermatophyta</taxon>
        <taxon>Magnoliopsida</taxon>
        <taxon>eudicotyledons</taxon>
        <taxon>Gunneridae</taxon>
        <taxon>Pentapetalae</taxon>
        <taxon>asterids</taxon>
        <taxon>campanulids</taxon>
        <taxon>Asterales</taxon>
        <taxon>Asteraceae</taxon>
        <taxon>Asteroideae</taxon>
        <taxon>Heliantheae alliance</taxon>
        <taxon>Eupatorieae</taxon>
        <taxon>Mikania</taxon>
    </lineage>
</organism>